<feature type="domain" description="SusD-like N-terminal" evidence="8">
    <location>
        <begin position="81"/>
        <end position="223"/>
    </location>
</feature>
<dbReference type="Pfam" id="PF14322">
    <property type="entry name" value="SusD-like_3"/>
    <property type="match status" value="1"/>
</dbReference>
<comment type="similarity">
    <text evidence="2">Belongs to the SusD family.</text>
</comment>
<dbReference type="InterPro" id="IPR011990">
    <property type="entry name" value="TPR-like_helical_dom_sf"/>
</dbReference>
<dbReference type="PROSITE" id="PS51257">
    <property type="entry name" value="PROKAR_LIPOPROTEIN"/>
    <property type="match status" value="1"/>
</dbReference>
<dbReference type="Pfam" id="PF07980">
    <property type="entry name" value="SusD_RagB"/>
    <property type="match status" value="1"/>
</dbReference>
<comment type="caution">
    <text evidence="9">The sequence shown here is derived from an EMBL/GenBank/DDBJ whole genome shotgun (WGS) entry which is preliminary data.</text>
</comment>
<comment type="subcellular location">
    <subcellularLocation>
        <location evidence="1">Cell outer membrane</location>
    </subcellularLocation>
</comment>
<evidence type="ECO:0000256" key="5">
    <source>
        <dbReference type="ARBA" id="ARBA00023237"/>
    </source>
</evidence>
<feature type="domain" description="RagB/SusD" evidence="7">
    <location>
        <begin position="321"/>
        <end position="456"/>
    </location>
</feature>
<dbReference type="EMBL" id="JACSPQ010000002">
    <property type="protein sequence ID" value="MBD8001863.1"/>
    <property type="molecule type" value="Genomic_DNA"/>
</dbReference>
<gene>
    <name evidence="9" type="ORF">H9626_06465</name>
</gene>
<protein>
    <submittedName>
        <fullName evidence="9">RagB/SusD family nutrient uptake outer membrane protein</fullName>
    </submittedName>
</protein>
<dbReference type="Gene3D" id="1.25.40.390">
    <property type="match status" value="1"/>
</dbReference>
<evidence type="ECO:0000256" key="2">
    <source>
        <dbReference type="ARBA" id="ARBA00006275"/>
    </source>
</evidence>
<sequence>MKALYKSLVIAGMMAGVSSCNYTDLTPTDQIDDGAIYSSVSSLEQTVTGAYGQMSMKQIVRVTAVLSDDVIKGGQNGGAGDDTYQWTYTASTGEHNDIWSKEYSVINLVNRILQGAENVPAETDEEIASKNNSIATAKVLRAYNSLQLLLFFSDIENGSSYGIPYVKTPVVLETPGRNTVDECFEYMIQDLTEARPLLEQVAPDDPSYVSQAAVDALLARIYLYKKDYQQAYKYADDALKQKPLATMNEYAAIWSDDSDVDVIWKLKRMVGEETIGTIFWSADNSSAFEPSPELIADYTPEDIRLGIFIGDGVDRDGVPVKRVNKYKGTESNVGLADEKILRSSEMQLIKAEAIAHTDLSEANTLLNELRKERIEGWTDANYGTLDEFMEELLLERRRELCYEGHRFFDMRRFGKSLYKPVIKKTLDVGNFRWLMPIPLSELQGNAVIADQQNPGY</sequence>
<accession>A0ABR8VAR1</accession>
<evidence type="ECO:0000256" key="6">
    <source>
        <dbReference type="SAM" id="SignalP"/>
    </source>
</evidence>
<keyword evidence="10" id="KW-1185">Reference proteome</keyword>
<keyword evidence="5" id="KW-0998">Cell outer membrane</keyword>
<keyword evidence="4" id="KW-0472">Membrane</keyword>
<keyword evidence="3 6" id="KW-0732">Signal</keyword>
<evidence type="ECO:0000259" key="8">
    <source>
        <dbReference type="Pfam" id="PF14322"/>
    </source>
</evidence>
<feature type="chain" id="PRO_5046501206" evidence="6">
    <location>
        <begin position="23"/>
        <end position="456"/>
    </location>
</feature>
<evidence type="ECO:0000313" key="10">
    <source>
        <dbReference type="Proteomes" id="UP000616346"/>
    </source>
</evidence>
<dbReference type="InterPro" id="IPR033985">
    <property type="entry name" value="SusD-like_N"/>
</dbReference>
<evidence type="ECO:0000259" key="7">
    <source>
        <dbReference type="Pfam" id="PF07980"/>
    </source>
</evidence>
<dbReference type="InterPro" id="IPR012944">
    <property type="entry name" value="SusD_RagB_dom"/>
</dbReference>
<evidence type="ECO:0000256" key="4">
    <source>
        <dbReference type="ARBA" id="ARBA00023136"/>
    </source>
</evidence>
<reference evidence="9 10" key="1">
    <citation type="submission" date="2020-08" db="EMBL/GenBank/DDBJ databases">
        <title>A Genomic Blueprint of the Chicken Gut Microbiome.</title>
        <authorList>
            <person name="Gilroy R."/>
            <person name="Ravi A."/>
            <person name="Getino M."/>
            <person name="Pursley I."/>
            <person name="Horton D.L."/>
            <person name="Alikhan N.-F."/>
            <person name="Baker D."/>
            <person name="Gharbi K."/>
            <person name="Hall N."/>
            <person name="Watson M."/>
            <person name="Adriaenssens E.M."/>
            <person name="Foster-Nyarko E."/>
            <person name="Jarju S."/>
            <person name="Secka A."/>
            <person name="Antonio M."/>
            <person name="Oren A."/>
            <person name="Chaudhuri R."/>
            <person name="La Ragione R.M."/>
            <person name="Hildebrand F."/>
            <person name="Pallen M.J."/>
        </authorList>
    </citation>
    <scope>NUCLEOTIDE SEQUENCE [LARGE SCALE GENOMIC DNA]</scope>
    <source>
        <strain evidence="9 10">Sa1YUN3</strain>
    </source>
</reference>
<feature type="signal peptide" evidence="6">
    <location>
        <begin position="1"/>
        <end position="22"/>
    </location>
</feature>
<evidence type="ECO:0000313" key="9">
    <source>
        <dbReference type="EMBL" id="MBD8001863.1"/>
    </source>
</evidence>
<dbReference type="Proteomes" id="UP000616346">
    <property type="component" value="Unassembled WGS sequence"/>
</dbReference>
<proteinExistence type="inferred from homology"/>
<name>A0ABR8VAR1_9BACT</name>
<dbReference type="SUPFAM" id="SSF48452">
    <property type="entry name" value="TPR-like"/>
    <property type="match status" value="1"/>
</dbReference>
<evidence type="ECO:0000256" key="1">
    <source>
        <dbReference type="ARBA" id="ARBA00004442"/>
    </source>
</evidence>
<evidence type="ECO:0000256" key="3">
    <source>
        <dbReference type="ARBA" id="ARBA00022729"/>
    </source>
</evidence>
<dbReference type="RefSeq" id="WP_191709971.1">
    <property type="nucleotide sequence ID" value="NZ_JACSPQ010000002.1"/>
</dbReference>
<organism evidence="9 10">
    <name type="scientific">Phocaeicola faecium</name>
    <dbReference type="NCBI Taxonomy" id="2762213"/>
    <lineage>
        <taxon>Bacteria</taxon>
        <taxon>Pseudomonadati</taxon>
        <taxon>Bacteroidota</taxon>
        <taxon>Bacteroidia</taxon>
        <taxon>Bacteroidales</taxon>
        <taxon>Bacteroidaceae</taxon>
        <taxon>Phocaeicola</taxon>
    </lineage>
</organism>